<evidence type="ECO:0000313" key="1">
    <source>
        <dbReference type="EMBL" id="OAG92866.1"/>
    </source>
</evidence>
<proteinExistence type="predicted"/>
<sequence length="179" mass="20097">MFEFDPAIATTFPKGIRLLTLLHECATVRFRLELQGVAAFGTIEQAGEQVCAATCVLGLDSAAFKQRDDPCVFLRGLDRWMSIFNDDSGFTWDYFERRSFTFLVQSTTRFAVDDATEMHFIQDEPVQHAFRPQFAFRGRDAATVKLSADAAARGTAQNPLLHEVVDIQFLGIYIQAVGF</sequence>
<dbReference type="AlphaFoldDB" id="A0A853K7M4"/>
<dbReference type="EMBL" id="LSUQ01000059">
    <property type="protein sequence ID" value="OAG92866.1"/>
    <property type="molecule type" value="Genomic_DNA"/>
</dbReference>
<dbReference type="Proteomes" id="UP000077421">
    <property type="component" value="Unassembled WGS sequence"/>
</dbReference>
<protein>
    <submittedName>
        <fullName evidence="1">Uncharacterized protein</fullName>
    </submittedName>
</protein>
<gene>
    <name evidence="1" type="ORF">AYW79_13075</name>
</gene>
<accession>A0A853K7M4</accession>
<organism evidence="1 2">
    <name type="scientific">Ferroacidibacillus organovorans</name>
    <dbReference type="NCBI Taxonomy" id="1765683"/>
    <lineage>
        <taxon>Bacteria</taxon>
        <taxon>Bacillati</taxon>
        <taxon>Bacillota</taxon>
        <taxon>Bacilli</taxon>
        <taxon>Bacillales</taxon>
        <taxon>Alicyclobacillaceae</taxon>
        <taxon>Ferroacidibacillus</taxon>
    </lineage>
</organism>
<evidence type="ECO:0000313" key="2">
    <source>
        <dbReference type="Proteomes" id="UP000077421"/>
    </source>
</evidence>
<reference evidence="1 2" key="1">
    <citation type="submission" date="2016-02" db="EMBL/GenBank/DDBJ databases">
        <title>Draft genome sequence of Acidibacillus ferrooxidans SLC66.</title>
        <authorList>
            <person name="Oliveira G."/>
            <person name="Nancucheo I."/>
            <person name="Dall'Agnol H."/>
            <person name="Johnson B."/>
            <person name="Oliveira R."/>
            <person name="Nunes G.L."/>
            <person name="Tzotzos G."/>
            <person name="Orellana S.C."/>
            <person name="Salim A.C."/>
            <person name="Araujo F.M."/>
        </authorList>
    </citation>
    <scope>NUCLEOTIDE SEQUENCE [LARGE SCALE GENOMIC DNA]</scope>
    <source>
        <strain evidence="1 2">SLC66</strain>
    </source>
</reference>
<name>A0A853K7M4_9BACL</name>
<comment type="caution">
    <text evidence="1">The sequence shown here is derived from an EMBL/GenBank/DDBJ whole genome shotgun (WGS) entry which is preliminary data.</text>
</comment>